<dbReference type="SMART" id="SM00364">
    <property type="entry name" value="LRR_BAC"/>
    <property type="match status" value="4"/>
</dbReference>
<dbReference type="SMART" id="SM00365">
    <property type="entry name" value="LRR_SD22"/>
    <property type="match status" value="5"/>
</dbReference>
<dbReference type="InterPro" id="IPR001611">
    <property type="entry name" value="Leu-rich_rpt"/>
</dbReference>
<accession>A0A6J2XNH4</accession>
<dbReference type="Pfam" id="PF00560">
    <property type="entry name" value="LRR_1"/>
    <property type="match status" value="1"/>
</dbReference>
<dbReference type="KEGG" id="soy:115879973"/>
<dbReference type="SMART" id="SM00369">
    <property type="entry name" value="LRR_TYP"/>
    <property type="match status" value="8"/>
</dbReference>
<dbReference type="InterPro" id="IPR032675">
    <property type="entry name" value="LRR_dom_sf"/>
</dbReference>
<evidence type="ECO:0000313" key="4">
    <source>
        <dbReference type="RefSeq" id="XP_030752907.1"/>
    </source>
</evidence>
<dbReference type="RefSeq" id="XP_030752907.1">
    <property type="nucleotide sequence ID" value="XM_030897047.1"/>
</dbReference>
<dbReference type="PROSITE" id="PS51450">
    <property type="entry name" value="LRR"/>
    <property type="match status" value="4"/>
</dbReference>
<reference evidence="4" key="1">
    <citation type="submission" date="2025-08" db="UniProtKB">
        <authorList>
            <consortium name="RefSeq"/>
        </authorList>
    </citation>
    <scope>IDENTIFICATION</scope>
    <source>
        <tissue evidence="4">Gonads</tissue>
    </source>
</reference>
<dbReference type="SUPFAM" id="SSF52058">
    <property type="entry name" value="L domain-like"/>
    <property type="match status" value="1"/>
</dbReference>
<dbReference type="InterPro" id="IPR003591">
    <property type="entry name" value="Leu-rich_rpt_typical-subtyp"/>
</dbReference>
<evidence type="ECO:0000256" key="2">
    <source>
        <dbReference type="ARBA" id="ARBA00022737"/>
    </source>
</evidence>
<dbReference type="Pfam" id="PF13855">
    <property type="entry name" value="LRR_8"/>
    <property type="match status" value="2"/>
</dbReference>
<keyword evidence="2" id="KW-0677">Repeat</keyword>
<dbReference type="PANTHER" id="PTHR45712">
    <property type="entry name" value="AGAP008170-PA"/>
    <property type="match status" value="1"/>
</dbReference>
<dbReference type="Proteomes" id="UP000504635">
    <property type="component" value="Unplaced"/>
</dbReference>
<protein>
    <submittedName>
        <fullName evidence="4">Insulin-like growth factor-binding protein complex acid labile subunit</fullName>
    </submittedName>
</protein>
<dbReference type="PRINTS" id="PR00019">
    <property type="entry name" value="LEURICHRPT"/>
</dbReference>
<evidence type="ECO:0000313" key="3">
    <source>
        <dbReference type="Proteomes" id="UP000504635"/>
    </source>
</evidence>
<dbReference type="InParanoid" id="A0A6J2XNH4"/>
<keyword evidence="3" id="KW-1185">Reference proteome</keyword>
<gene>
    <name evidence="4" type="primary">LOC115879973</name>
</gene>
<dbReference type="GeneID" id="115879973"/>
<sequence>MGRTCLVCVDFWKKFICSLFVVVVLQSGMVFNTEVFELNNKCSYTMNKIILTCVGLEVVDNSLEPFVTNSTQILILKNCKNITLAEDAIFHNKHPNLKTCQIISSLSLALSKNAFFGLDNLKYLQLNKNPWKEIPENTFKDLSDLEVLNVADNKIKLLNKKSFANLFRLKSLDLSQNSLETLPSYVFENLMELESLYLNENKIQIIDEHTFWGLPALNILFLTKNNLETIDCEVFNNLRNLEYLYLDYNNITYISGELRLSKLRFLQLNNNNLTNLPDKVFEKSSNLISIDLSHNKLENLSEIPFLKLTGLRHLNLYGNHVYMDMFNSLKNSTFITHDYH</sequence>
<evidence type="ECO:0000256" key="1">
    <source>
        <dbReference type="ARBA" id="ARBA00022614"/>
    </source>
</evidence>
<name>A0A6J2XNH4_SITOR</name>
<dbReference type="InterPro" id="IPR050333">
    <property type="entry name" value="SLRP"/>
</dbReference>
<dbReference type="OrthoDB" id="676979at2759"/>
<keyword evidence="1" id="KW-0433">Leucine-rich repeat</keyword>
<organism evidence="3 4">
    <name type="scientific">Sitophilus oryzae</name>
    <name type="common">Rice weevil</name>
    <name type="synonym">Curculio oryzae</name>
    <dbReference type="NCBI Taxonomy" id="7048"/>
    <lineage>
        <taxon>Eukaryota</taxon>
        <taxon>Metazoa</taxon>
        <taxon>Ecdysozoa</taxon>
        <taxon>Arthropoda</taxon>
        <taxon>Hexapoda</taxon>
        <taxon>Insecta</taxon>
        <taxon>Pterygota</taxon>
        <taxon>Neoptera</taxon>
        <taxon>Endopterygota</taxon>
        <taxon>Coleoptera</taxon>
        <taxon>Polyphaga</taxon>
        <taxon>Cucujiformia</taxon>
        <taxon>Curculionidae</taxon>
        <taxon>Dryophthorinae</taxon>
        <taxon>Sitophilus</taxon>
    </lineage>
</organism>
<dbReference type="AlphaFoldDB" id="A0A6J2XNH4"/>
<dbReference type="Gene3D" id="3.80.10.10">
    <property type="entry name" value="Ribonuclease Inhibitor"/>
    <property type="match status" value="1"/>
</dbReference>
<proteinExistence type="predicted"/>
<dbReference type="PANTHER" id="PTHR45712:SF22">
    <property type="entry name" value="INSULIN-LIKE GROWTH FACTOR-BINDING PROTEIN COMPLEX ACID LABILE SUBUNIT"/>
    <property type="match status" value="1"/>
</dbReference>